<feature type="signal peptide" evidence="2">
    <location>
        <begin position="1"/>
        <end position="20"/>
    </location>
</feature>
<feature type="region of interest" description="Disordered" evidence="1">
    <location>
        <begin position="32"/>
        <end position="67"/>
    </location>
</feature>
<feature type="chain" id="PRO_5001866639" evidence="2">
    <location>
        <begin position="21"/>
        <end position="111"/>
    </location>
</feature>
<keyword evidence="2" id="KW-0732">Signal</keyword>
<proteinExistence type="evidence at transcript level"/>
<dbReference type="EMBL" id="GBIH01001364">
    <property type="protein sequence ID" value="JAC93346.1"/>
    <property type="molecule type" value="mRNA"/>
</dbReference>
<evidence type="ECO:0000313" key="3">
    <source>
        <dbReference type="EMBL" id="JAC93346.1"/>
    </source>
</evidence>
<evidence type="ECO:0000256" key="2">
    <source>
        <dbReference type="SAM" id="SignalP"/>
    </source>
</evidence>
<organism evidence="3">
    <name type="scientific">Ixodes ricinus</name>
    <name type="common">Common tick</name>
    <name type="synonym">Acarus ricinus</name>
    <dbReference type="NCBI Taxonomy" id="34613"/>
    <lineage>
        <taxon>Eukaryota</taxon>
        <taxon>Metazoa</taxon>
        <taxon>Ecdysozoa</taxon>
        <taxon>Arthropoda</taxon>
        <taxon>Chelicerata</taxon>
        <taxon>Arachnida</taxon>
        <taxon>Acari</taxon>
        <taxon>Parasitiformes</taxon>
        <taxon>Ixodida</taxon>
        <taxon>Ixodoidea</taxon>
        <taxon>Ixodidae</taxon>
        <taxon>Ixodinae</taxon>
        <taxon>Ixodes</taxon>
    </lineage>
</organism>
<reference evidence="3" key="1">
    <citation type="journal article" date="2015" name="PLoS Negl. Trop. Dis.">
        <title>Deep Sequencing Analysis of the Ixodes ricinus Haemocytome.</title>
        <authorList>
            <person name="Kotsyfakis M."/>
            <person name="Kopacek P."/>
            <person name="Franta Z."/>
            <person name="Pedra J.H."/>
            <person name="Ribeiro J.M."/>
        </authorList>
    </citation>
    <scope>NUCLEOTIDE SEQUENCE</scope>
</reference>
<evidence type="ECO:0000256" key="1">
    <source>
        <dbReference type="SAM" id="MobiDB-lite"/>
    </source>
</evidence>
<dbReference type="AlphaFoldDB" id="A0A090X9G0"/>
<protein>
    <submittedName>
        <fullName evidence="3">Putative secreted protein</fullName>
    </submittedName>
</protein>
<name>A0A090X9G0_IXORI</name>
<accession>A0A090X9G0</accession>
<feature type="compositionally biased region" description="Basic and acidic residues" evidence="1">
    <location>
        <begin position="41"/>
        <end position="58"/>
    </location>
</feature>
<sequence length="111" mass="12281">MLLLKVILVVLISKIALVSSTCIELLAHQEKGRPTLQRTSNKKEDSGPAPSDVEKENALESLPQESLLTQKDSTGCYYSLLPYLDEVTMDGGFLASKLVKILARMEKKEEC</sequence>